<feature type="transmembrane region" description="Helical" evidence="2">
    <location>
        <begin position="76"/>
        <end position="97"/>
    </location>
</feature>
<evidence type="ECO:0000313" key="4">
    <source>
        <dbReference type="Proteomes" id="UP001218188"/>
    </source>
</evidence>
<name>A0AAD6S1K0_9AGAR</name>
<sequence>MGRREMFRGDGLQDGADMEAGGKTQTQGEEGLAQNGKRETGRIYLRISPAHVRVGMPGTVYGEGEERLRCFCAPRALFSFSFSFPDAFFLFCAFPFIPRFFLDFRSLSSGAHILEVEICAKRETGNGAHLSPDLPRAVRSCGGGGGAAALIAPFSSRLASTRLIGATPNVRADEVAAAIQLPGGERRAASFVRAVCLVPVSLAGDLSTGTVVIESPDVRVGRGGACPHFLCFCFLSFVV</sequence>
<proteinExistence type="predicted"/>
<keyword evidence="2" id="KW-1133">Transmembrane helix</keyword>
<keyword evidence="2" id="KW-0472">Membrane</keyword>
<evidence type="ECO:0000313" key="3">
    <source>
        <dbReference type="EMBL" id="KAJ7017187.1"/>
    </source>
</evidence>
<reference evidence="3" key="1">
    <citation type="submission" date="2023-03" db="EMBL/GenBank/DDBJ databases">
        <title>Massive genome expansion in bonnet fungi (Mycena s.s.) driven by repeated elements and novel gene families across ecological guilds.</title>
        <authorList>
            <consortium name="Lawrence Berkeley National Laboratory"/>
            <person name="Harder C.B."/>
            <person name="Miyauchi S."/>
            <person name="Viragh M."/>
            <person name="Kuo A."/>
            <person name="Thoen E."/>
            <person name="Andreopoulos B."/>
            <person name="Lu D."/>
            <person name="Skrede I."/>
            <person name="Drula E."/>
            <person name="Henrissat B."/>
            <person name="Morin E."/>
            <person name="Kohler A."/>
            <person name="Barry K."/>
            <person name="LaButti K."/>
            <person name="Morin E."/>
            <person name="Salamov A."/>
            <person name="Lipzen A."/>
            <person name="Mereny Z."/>
            <person name="Hegedus B."/>
            <person name="Baldrian P."/>
            <person name="Stursova M."/>
            <person name="Weitz H."/>
            <person name="Taylor A."/>
            <person name="Grigoriev I.V."/>
            <person name="Nagy L.G."/>
            <person name="Martin F."/>
            <person name="Kauserud H."/>
        </authorList>
    </citation>
    <scope>NUCLEOTIDE SEQUENCE</scope>
    <source>
        <strain evidence="3">CBHHK200</strain>
    </source>
</reference>
<evidence type="ECO:0000256" key="2">
    <source>
        <dbReference type="SAM" id="Phobius"/>
    </source>
</evidence>
<dbReference type="EMBL" id="JARJCM010000426">
    <property type="protein sequence ID" value="KAJ7017187.1"/>
    <property type="molecule type" value="Genomic_DNA"/>
</dbReference>
<keyword evidence="4" id="KW-1185">Reference proteome</keyword>
<feature type="region of interest" description="Disordered" evidence="1">
    <location>
        <begin position="1"/>
        <end position="36"/>
    </location>
</feature>
<dbReference type="Proteomes" id="UP001218188">
    <property type="component" value="Unassembled WGS sequence"/>
</dbReference>
<gene>
    <name evidence="3" type="ORF">C8F04DRAFT_476322</name>
</gene>
<organism evidence="3 4">
    <name type="scientific">Mycena alexandri</name>
    <dbReference type="NCBI Taxonomy" id="1745969"/>
    <lineage>
        <taxon>Eukaryota</taxon>
        <taxon>Fungi</taxon>
        <taxon>Dikarya</taxon>
        <taxon>Basidiomycota</taxon>
        <taxon>Agaricomycotina</taxon>
        <taxon>Agaricomycetes</taxon>
        <taxon>Agaricomycetidae</taxon>
        <taxon>Agaricales</taxon>
        <taxon>Marasmiineae</taxon>
        <taxon>Mycenaceae</taxon>
        <taxon>Mycena</taxon>
    </lineage>
</organism>
<keyword evidence="2" id="KW-0812">Transmembrane</keyword>
<protein>
    <submittedName>
        <fullName evidence="3">Uncharacterized protein</fullName>
    </submittedName>
</protein>
<comment type="caution">
    <text evidence="3">The sequence shown here is derived from an EMBL/GenBank/DDBJ whole genome shotgun (WGS) entry which is preliminary data.</text>
</comment>
<accession>A0AAD6S1K0</accession>
<evidence type="ECO:0000256" key="1">
    <source>
        <dbReference type="SAM" id="MobiDB-lite"/>
    </source>
</evidence>
<dbReference type="AlphaFoldDB" id="A0AAD6S1K0"/>